<dbReference type="PANTHER" id="PTHR14336:SF8">
    <property type="entry name" value="PROTEIN OPY1"/>
    <property type="match status" value="1"/>
</dbReference>
<feature type="compositionally biased region" description="Polar residues" evidence="1">
    <location>
        <begin position="192"/>
        <end position="211"/>
    </location>
</feature>
<feature type="region of interest" description="Disordered" evidence="1">
    <location>
        <begin position="424"/>
        <end position="463"/>
    </location>
</feature>
<dbReference type="SUPFAM" id="SSF50729">
    <property type="entry name" value="PH domain-like"/>
    <property type="match status" value="2"/>
</dbReference>
<dbReference type="Proteomes" id="UP001562354">
    <property type="component" value="Unassembled WGS sequence"/>
</dbReference>
<feature type="compositionally biased region" description="Low complexity" evidence="1">
    <location>
        <begin position="427"/>
        <end position="448"/>
    </location>
</feature>
<dbReference type="CDD" id="cd13299">
    <property type="entry name" value="PH2_PH_fungal"/>
    <property type="match status" value="1"/>
</dbReference>
<evidence type="ECO:0000256" key="1">
    <source>
        <dbReference type="SAM" id="MobiDB-lite"/>
    </source>
</evidence>
<dbReference type="Pfam" id="PF00169">
    <property type="entry name" value="PH"/>
    <property type="match status" value="2"/>
</dbReference>
<feature type="domain" description="PH" evidence="2">
    <location>
        <begin position="66"/>
        <end position="163"/>
    </location>
</feature>
<evidence type="ECO:0000313" key="3">
    <source>
        <dbReference type="EMBL" id="KAL1302412.1"/>
    </source>
</evidence>
<feature type="domain" description="PH" evidence="2">
    <location>
        <begin position="315"/>
        <end position="414"/>
    </location>
</feature>
<protein>
    <recommendedName>
        <fullName evidence="2">PH domain-containing protein</fullName>
    </recommendedName>
</protein>
<feature type="region of interest" description="Disordered" evidence="1">
    <location>
        <begin position="1"/>
        <end position="24"/>
    </location>
</feature>
<dbReference type="Gene3D" id="2.30.29.30">
    <property type="entry name" value="Pleckstrin-homology domain (PH domain)/Phosphotyrosine-binding domain (PTB)"/>
    <property type="match status" value="2"/>
</dbReference>
<dbReference type="InterPro" id="IPR001849">
    <property type="entry name" value="PH_domain"/>
</dbReference>
<name>A0ABR3P8B9_9PEZI</name>
<dbReference type="EMBL" id="JBFMKM010000012">
    <property type="protein sequence ID" value="KAL1302412.1"/>
    <property type="molecule type" value="Genomic_DNA"/>
</dbReference>
<dbReference type="SMART" id="SM00233">
    <property type="entry name" value="PH"/>
    <property type="match status" value="2"/>
</dbReference>
<gene>
    <name evidence="3" type="ORF">AAFC00_002808</name>
</gene>
<keyword evidence="4" id="KW-1185">Reference proteome</keyword>
<dbReference type="RefSeq" id="XP_069198688.1">
    <property type="nucleotide sequence ID" value="XM_069342182.1"/>
</dbReference>
<sequence>MTMVDVMPQTTPLPQPSQPQSIDRSALRISTPPQTLSASINNLRSGQLHLDTFSPINQNGAFEFDRVIKSGTVSKRTRKTKTWKPIHLVLRPNLLSIYRDRDETKLRHQINLSDLTAVARQKDPKGKAKHAFALFSPSRNYHLEAKSDKDVQEWVELIRREARIDEEEEDMVMTSPNGARSTYHGFERHNKTQPQSQSLSQDPHTGYSSSDPEPVQRSRPGTQMHSARRPSHTLEYSGNEYASNSDFSDSAGGAAARMSNLSLVLTETQYPPPAQPQGAAAGTSPRLTIGTRNASQMSGLNISEAMALPKQDDERVICHGWMFLLKSRSGVRQWKKVWMVLRPKNLALYKNEDEYSAMLIIPFHNIVNAVEIDPVSRSKKYCLQIITEERNYRYCAPDDDSLARWLGAFKSLLVKRKEMELQRLALQNQSQSQLPPQAPPQQQQQQQQPPKPQPPQHPQTQRS</sequence>
<feature type="region of interest" description="Disordered" evidence="1">
    <location>
        <begin position="168"/>
        <end position="230"/>
    </location>
</feature>
<comment type="caution">
    <text evidence="3">The sequence shown here is derived from an EMBL/GenBank/DDBJ whole genome shotgun (WGS) entry which is preliminary data.</text>
</comment>
<organism evidence="3 4">
    <name type="scientific">Neodothiora populina</name>
    <dbReference type="NCBI Taxonomy" id="2781224"/>
    <lineage>
        <taxon>Eukaryota</taxon>
        <taxon>Fungi</taxon>
        <taxon>Dikarya</taxon>
        <taxon>Ascomycota</taxon>
        <taxon>Pezizomycotina</taxon>
        <taxon>Dothideomycetes</taxon>
        <taxon>Dothideomycetidae</taxon>
        <taxon>Dothideales</taxon>
        <taxon>Dothioraceae</taxon>
        <taxon>Neodothiora</taxon>
    </lineage>
</organism>
<dbReference type="InterPro" id="IPR011993">
    <property type="entry name" value="PH-like_dom_sf"/>
</dbReference>
<dbReference type="PANTHER" id="PTHR14336">
    <property type="entry name" value="TANDEM PH DOMAIN CONTAINING PROTEIN"/>
    <property type="match status" value="1"/>
</dbReference>
<dbReference type="CDD" id="cd13298">
    <property type="entry name" value="PH1_PH_fungal"/>
    <property type="match status" value="1"/>
</dbReference>
<dbReference type="InterPro" id="IPR051707">
    <property type="entry name" value="PI-Interact_SigTrans_Reg"/>
</dbReference>
<accession>A0ABR3P8B9</accession>
<dbReference type="GeneID" id="95976510"/>
<dbReference type="PROSITE" id="PS50003">
    <property type="entry name" value="PH_DOMAIN"/>
    <property type="match status" value="2"/>
</dbReference>
<reference evidence="3 4" key="1">
    <citation type="submission" date="2024-07" db="EMBL/GenBank/DDBJ databases">
        <title>Draft sequence of the Neodothiora populina.</title>
        <authorList>
            <person name="Drown D.D."/>
            <person name="Schuette U.S."/>
            <person name="Buechlein A.B."/>
            <person name="Rusch D.R."/>
            <person name="Winton L.W."/>
            <person name="Adams G.A."/>
        </authorList>
    </citation>
    <scope>NUCLEOTIDE SEQUENCE [LARGE SCALE GENOMIC DNA]</scope>
    <source>
        <strain evidence="3 4">CPC 39397</strain>
    </source>
</reference>
<evidence type="ECO:0000259" key="2">
    <source>
        <dbReference type="PROSITE" id="PS50003"/>
    </source>
</evidence>
<evidence type="ECO:0000313" key="4">
    <source>
        <dbReference type="Proteomes" id="UP001562354"/>
    </source>
</evidence>
<proteinExistence type="predicted"/>